<sequence>MEKFLALDGSNSFPRHHDSKKNANNAAHTRHASYNLDTRSDGRQKGPGGDQDGSHNVDNPELSLPRVLEDVDRFIDTLCSSDDDHKSNPSEVPKYVDSLYKMVESMIINYESKAKFGQNQEEDDLFFKSLKCIPKLMNKMGGLSSNSTMLSSHNQASIVLHRAMSLLEEEFRVVLENKRIVLDMKTPKTPKQSSFSFSSHSTHESDRCSQPEIETEENEEFPNFSPEAVSSMNKIATAMVSAGYEAECCMVYNAFRRNAFKEELNKLGFDTITIDDVHRMQWQSLEGEIASWISIFKHCYTVLFSGERKLSDSIFSEYSSISRKLISDLATAVIARFLSFAEGVALTKRSTERLFKFLDMFETLTELTSAIDDSYSRESVPDLMSEIAIVKSQLAEAAASIFCELENSIKSDQGRTPVPSGQVHPLTRYTMNYLKYACEYKETLEEVFKLHQKNDVFDSEQSQQNPDVNENVSEKANDDGTPKKSPFAIELISVMDLLDANLDMKSRLYRDPALRYIFLMNNGRYILQKIKGSTEIHNMMGVTWCRKRSTDLRQYHKNYQRETWSRVLQCISHEGLSANGKVIKTVLKERFKNFNTLFDEIHRTQSTWVVSDEQLQSELRVSISAVVIPAYRSFLGRFKQYLEGRQSDKYIKYQPEDIETLIDELFDGNPMSMGRRRN</sequence>
<dbReference type="Proteomes" id="UP001164539">
    <property type="component" value="Chromosome 9"/>
</dbReference>
<name>A0ACC1XJ18_MELAZ</name>
<proteinExistence type="predicted"/>
<protein>
    <submittedName>
        <fullName evidence="1">Exocyst subunit Exo70 family protein</fullName>
    </submittedName>
</protein>
<evidence type="ECO:0000313" key="2">
    <source>
        <dbReference type="Proteomes" id="UP001164539"/>
    </source>
</evidence>
<accession>A0ACC1XJ18</accession>
<dbReference type="EMBL" id="CM051402">
    <property type="protein sequence ID" value="KAJ4711459.1"/>
    <property type="molecule type" value="Genomic_DNA"/>
</dbReference>
<reference evidence="1 2" key="1">
    <citation type="journal article" date="2023" name="Science">
        <title>Complex scaffold remodeling in plant triterpene biosynthesis.</title>
        <authorList>
            <person name="De La Pena R."/>
            <person name="Hodgson H."/>
            <person name="Liu J.C."/>
            <person name="Stephenson M.J."/>
            <person name="Martin A.C."/>
            <person name="Owen C."/>
            <person name="Harkess A."/>
            <person name="Leebens-Mack J."/>
            <person name="Jimenez L.E."/>
            <person name="Osbourn A."/>
            <person name="Sattely E.S."/>
        </authorList>
    </citation>
    <scope>NUCLEOTIDE SEQUENCE [LARGE SCALE GENOMIC DNA]</scope>
    <source>
        <strain evidence="2">cv. JPN11</strain>
        <tissue evidence="1">Leaf</tissue>
    </source>
</reference>
<evidence type="ECO:0000313" key="1">
    <source>
        <dbReference type="EMBL" id="KAJ4711459.1"/>
    </source>
</evidence>
<comment type="caution">
    <text evidence="1">The sequence shown here is derived from an EMBL/GenBank/DDBJ whole genome shotgun (WGS) entry which is preliminary data.</text>
</comment>
<keyword evidence="2" id="KW-1185">Reference proteome</keyword>
<gene>
    <name evidence="1" type="ORF">OWV82_017479</name>
</gene>
<organism evidence="1 2">
    <name type="scientific">Melia azedarach</name>
    <name type="common">Chinaberry tree</name>
    <dbReference type="NCBI Taxonomy" id="155640"/>
    <lineage>
        <taxon>Eukaryota</taxon>
        <taxon>Viridiplantae</taxon>
        <taxon>Streptophyta</taxon>
        <taxon>Embryophyta</taxon>
        <taxon>Tracheophyta</taxon>
        <taxon>Spermatophyta</taxon>
        <taxon>Magnoliopsida</taxon>
        <taxon>eudicotyledons</taxon>
        <taxon>Gunneridae</taxon>
        <taxon>Pentapetalae</taxon>
        <taxon>rosids</taxon>
        <taxon>malvids</taxon>
        <taxon>Sapindales</taxon>
        <taxon>Meliaceae</taxon>
        <taxon>Melia</taxon>
    </lineage>
</organism>